<gene>
    <name evidence="2" type="ORF">BU24DRAFT_457505</name>
</gene>
<protein>
    <submittedName>
        <fullName evidence="2">Uncharacterized protein</fullName>
    </submittedName>
</protein>
<feature type="compositionally biased region" description="Basic and acidic residues" evidence="1">
    <location>
        <begin position="195"/>
        <end position="211"/>
    </location>
</feature>
<feature type="compositionally biased region" description="Basic residues" evidence="1">
    <location>
        <begin position="224"/>
        <end position="241"/>
    </location>
</feature>
<sequence length="420" mass="47546">MERTPSPSRRLHTPPAPLHGAKHDTYEPFSPRRSSRVAAQRDQTQQPPSPTRSRPSRATRAVTPTTTRKNNARPNTIFQGLSPPSSPNSPRQLHSPRTTRRAHFHDNIDEPECDLVAPTPGRRFLSAIDSRAMLPTPAKTPRKRPLQSEESLQPTARVLFPSRPANIEEAMPTPHKNRKSKRDFLTLDSFEDHTEEQKIEIYTDSKERIPTADEDEDNPFVTPSRRRQPRSKAHSAPKARKAGTATDRMQEAVNRDEGMIYLFRGKRVYRKFDDVPAGHTSDEPEFSGDDLRNPAGHEARRPLTRSAIKPRLLFQEEIKQQRQRQMGPDDVDEEAVTDIEVPIATPSKRRVRHESPVKQQEITPPPIARPKREISFDSWSRVKSSTSDRSSNSSRAGKKRAGDPLSGGPEKRTRSEQSSA</sequence>
<proteinExistence type="predicted"/>
<keyword evidence="3" id="KW-1185">Reference proteome</keyword>
<feature type="compositionally biased region" description="Low complexity" evidence="1">
    <location>
        <begin position="378"/>
        <end position="395"/>
    </location>
</feature>
<feature type="compositionally biased region" description="Low complexity" evidence="1">
    <location>
        <begin position="43"/>
        <end position="68"/>
    </location>
</feature>
<feature type="region of interest" description="Disordered" evidence="1">
    <location>
        <begin position="1"/>
        <end position="181"/>
    </location>
</feature>
<dbReference type="OrthoDB" id="5398515at2759"/>
<feature type="region of interest" description="Disordered" evidence="1">
    <location>
        <begin position="274"/>
        <end position="420"/>
    </location>
</feature>
<name>A0A6A5Y890_9PLEO</name>
<evidence type="ECO:0000313" key="3">
    <source>
        <dbReference type="Proteomes" id="UP000799778"/>
    </source>
</evidence>
<dbReference type="EMBL" id="ML978066">
    <property type="protein sequence ID" value="KAF2021526.1"/>
    <property type="molecule type" value="Genomic_DNA"/>
</dbReference>
<feature type="compositionally biased region" description="Basic and acidic residues" evidence="1">
    <location>
        <begin position="409"/>
        <end position="420"/>
    </location>
</feature>
<dbReference type="GeneID" id="54288943"/>
<reference evidence="2" key="1">
    <citation type="journal article" date="2020" name="Stud. Mycol.">
        <title>101 Dothideomycetes genomes: a test case for predicting lifestyles and emergence of pathogens.</title>
        <authorList>
            <person name="Haridas S."/>
            <person name="Albert R."/>
            <person name="Binder M."/>
            <person name="Bloem J."/>
            <person name="Labutti K."/>
            <person name="Salamov A."/>
            <person name="Andreopoulos B."/>
            <person name="Baker S."/>
            <person name="Barry K."/>
            <person name="Bills G."/>
            <person name="Bluhm B."/>
            <person name="Cannon C."/>
            <person name="Castanera R."/>
            <person name="Culley D."/>
            <person name="Daum C."/>
            <person name="Ezra D."/>
            <person name="Gonzalez J."/>
            <person name="Henrissat B."/>
            <person name="Kuo A."/>
            <person name="Liang C."/>
            <person name="Lipzen A."/>
            <person name="Lutzoni F."/>
            <person name="Magnuson J."/>
            <person name="Mondo S."/>
            <person name="Nolan M."/>
            <person name="Ohm R."/>
            <person name="Pangilinan J."/>
            <person name="Park H.-J."/>
            <person name="Ramirez L."/>
            <person name="Alfaro M."/>
            <person name="Sun H."/>
            <person name="Tritt A."/>
            <person name="Yoshinaga Y."/>
            <person name="Zwiers L.-H."/>
            <person name="Turgeon B."/>
            <person name="Goodwin S."/>
            <person name="Spatafora J."/>
            <person name="Crous P."/>
            <person name="Grigoriev I."/>
        </authorList>
    </citation>
    <scope>NUCLEOTIDE SEQUENCE</scope>
    <source>
        <strain evidence="2">CBS 175.79</strain>
    </source>
</reference>
<organism evidence="2 3">
    <name type="scientific">Aaosphaeria arxii CBS 175.79</name>
    <dbReference type="NCBI Taxonomy" id="1450172"/>
    <lineage>
        <taxon>Eukaryota</taxon>
        <taxon>Fungi</taxon>
        <taxon>Dikarya</taxon>
        <taxon>Ascomycota</taxon>
        <taxon>Pezizomycotina</taxon>
        <taxon>Dothideomycetes</taxon>
        <taxon>Pleosporomycetidae</taxon>
        <taxon>Pleosporales</taxon>
        <taxon>Pleosporales incertae sedis</taxon>
        <taxon>Aaosphaeria</taxon>
    </lineage>
</organism>
<feature type="compositionally biased region" description="Polar residues" evidence="1">
    <location>
        <begin position="72"/>
        <end position="96"/>
    </location>
</feature>
<dbReference type="Proteomes" id="UP000799778">
    <property type="component" value="Unassembled WGS sequence"/>
</dbReference>
<feature type="region of interest" description="Disordered" evidence="1">
    <location>
        <begin position="195"/>
        <end position="252"/>
    </location>
</feature>
<evidence type="ECO:0000256" key="1">
    <source>
        <dbReference type="SAM" id="MobiDB-lite"/>
    </source>
</evidence>
<feature type="compositionally biased region" description="Basic and acidic residues" evidence="1">
    <location>
        <begin position="289"/>
        <end position="301"/>
    </location>
</feature>
<dbReference type="AlphaFoldDB" id="A0A6A5Y890"/>
<evidence type="ECO:0000313" key="2">
    <source>
        <dbReference type="EMBL" id="KAF2021526.1"/>
    </source>
</evidence>
<dbReference type="RefSeq" id="XP_033389865.1">
    <property type="nucleotide sequence ID" value="XM_033531546.1"/>
</dbReference>
<accession>A0A6A5Y890</accession>